<dbReference type="OrthoDB" id="5974215at2759"/>
<reference evidence="3" key="1">
    <citation type="submission" date="2021-02" db="EMBL/GenBank/DDBJ databases">
        <authorList>
            <person name="Nowell W R."/>
        </authorList>
    </citation>
    <scope>NUCLEOTIDE SEQUENCE</scope>
</reference>
<dbReference type="EMBL" id="CAJOBI010002035">
    <property type="protein sequence ID" value="CAF3911305.1"/>
    <property type="molecule type" value="Genomic_DNA"/>
</dbReference>
<dbReference type="EMBL" id="CAJOBG010006359">
    <property type="protein sequence ID" value="CAF4184617.1"/>
    <property type="molecule type" value="Genomic_DNA"/>
</dbReference>
<dbReference type="Proteomes" id="UP000663855">
    <property type="component" value="Unassembled WGS sequence"/>
</dbReference>
<dbReference type="Proteomes" id="UP000663834">
    <property type="component" value="Unassembled WGS sequence"/>
</dbReference>
<evidence type="ECO:0000313" key="8">
    <source>
        <dbReference type="EMBL" id="CAF3911305.1"/>
    </source>
</evidence>
<evidence type="ECO:0000313" key="4">
    <source>
        <dbReference type="EMBL" id="CAF1956144.1"/>
    </source>
</evidence>
<dbReference type="EMBL" id="CAJNOV010008696">
    <property type="protein sequence ID" value="CAF1334095.1"/>
    <property type="molecule type" value="Genomic_DNA"/>
</dbReference>
<dbReference type="EMBL" id="CAJNOW010017173">
    <property type="protein sequence ID" value="CAF1655339.1"/>
    <property type="molecule type" value="Genomic_DNA"/>
</dbReference>
<dbReference type="EMBL" id="CAJOBF010000035">
    <property type="protein sequence ID" value="CAF3729786.1"/>
    <property type="molecule type" value="Genomic_DNA"/>
</dbReference>
<evidence type="ECO:0000313" key="6">
    <source>
        <dbReference type="EMBL" id="CAF2156718.1"/>
    </source>
</evidence>
<evidence type="ECO:0000313" key="9">
    <source>
        <dbReference type="EMBL" id="CAF4184617.1"/>
    </source>
</evidence>
<dbReference type="EMBL" id="CAJNRE010005041">
    <property type="protein sequence ID" value="CAF2041164.1"/>
    <property type="molecule type" value="Genomic_DNA"/>
</dbReference>
<evidence type="ECO:0000313" key="2">
    <source>
        <dbReference type="EMBL" id="CAF1334095.1"/>
    </source>
</evidence>
<sequence length="156" mass="17238">MSPKKSKATKPSIKKAGTMAATTAAGEEYLKRSWGEERLNRYRVMEKEREALLASLTKPKLSKTRTMQNTTNEAKELLGAEVLADTRQETKRRQAAEIAKKTRENAAKQKVGRKPALKRLGTMAKTATEGKAYVKRTGKKTTGRKRTGGTAKNSAK</sequence>
<organism evidence="3 10">
    <name type="scientific">Rotaria magnacalcarata</name>
    <dbReference type="NCBI Taxonomy" id="392030"/>
    <lineage>
        <taxon>Eukaryota</taxon>
        <taxon>Metazoa</taxon>
        <taxon>Spiralia</taxon>
        <taxon>Gnathifera</taxon>
        <taxon>Rotifera</taxon>
        <taxon>Eurotatoria</taxon>
        <taxon>Bdelloidea</taxon>
        <taxon>Philodinida</taxon>
        <taxon>Philodinidae</taxon>
        <taxon>Rotaria</taxon>
    </lineage>
</organism>
<dbReference type="Proteomes" id="UP000663856">
    <property type="component" value="Unassembled WGS sequence"/>
</dbReference>
<feature type="region of interest" description="Disordered" evidence="1">
    <location>
        <begin position="1"/>
        <end position="22"/>
    </location>
</feature>
<dbReference type="Proteomes" id="UP000663887">
    <property type="component" value="Unassembled WGS sequence"/>
</dbReference>
<accession>A0A816F614</accession>
<gene>
    <name evidence="2" type="ORF">CJN711_LOCUS18579</name>
    <name evidence="3" type="ORF">KQP761_LOCUS30858</name>
    <name evidence="5" type="ORF">MBJ925_LOCUS11402</name>
    <name evidence="9" type="ORF">OVN521_LOCUS25480</name>
    <name evidence="8" type="ORF">SMN809_LOCUS7164</name>
    <name evidence="7" type="ORF">UXM345_LOCUS752</name>
    <name evidence="4" type="ORF">WKI299_LOCUS2609</name>
    <name evidence="6" type="ORF">XDN619_LOCUS29760</name>
</gene>
<evidence type="ECO:0000313" key="3">
    <source>
        <dbReference type="EMBL" id="CAF1655339.1"/>
    </source>
</evidence>
<dbReference type="Proteomes" id="UP000663866">
    <property type="component" value="Unassembled WGS sequence"/>
</dbReference>
<comment type="caution">
    <text evidence="3">The sequence shown here is derived from an EMBL/GenBank/DDBJ whole genome shotgun (WGS) entry which is preliminary data.</text>
</comment>
<feature type="compositionally biased region" description="Low complexity" evidence="1">
    <location>
        <begin position="9"/>
        <end position="22"/>
    </location>
</feature>
<feature type="compositionally biased region" description="Basic residues" evidence="1">
    <location>
        <begin position="133"/>
        <end position="147"/>
    </location>
</feature>
<dbReference type="Proteomes" id="UP000663842">
    <property type="component" value="Unassembled WGS sequence"/>
</dbReference>
<evidence type="ECO:0000313" key="11">
    <source>
        <dbReference type="Proteomes" id="UP000663866"/>
    </source>
</evidence>
<dbReference type="AlphaFoldDB" id="A0A816F614"/>
<evidence type="ECO:0000313" key="7">
    <source>
        <dbReference type="EMBL" id="CAF3729786.1"/>
    </source>
</evidence>
<evidence type="ECO:0000256" key="1">
    <source>
        <dbReference type="SAM" id="MobiDB-lite"/>
    </source>
</evidence>
<evidence type="ECO:0000313" key="5">
    <source>
        <dbReference type="EMBL" id="CAF2041164.1"/>
    </source>
</evidence>
<keyword evidence="11" id="KW-1185">Reference proteome</keyword>
<dbReference type="Proteomes" id="UP000663824">
    <property type="component" value="Unassembled WGS sequence"/>
</dbReference>
<dbReference type="EMBL" id="CAJNRG010014638">
    <property type="protein sequence ID" value="CAF2156718.1"/>
    <property type="molecule type" value="Genomic_DNA"/>
</dbReference>
<proteinExistence type="predicted"/>
<name>A0A816F614_9BILA</name>
<dbReference type="Proteomes" id="UP000676336">
    <property type="component" value="Unassembled WGS sequence"/>
</dbReference>
<protein>
    <submittedName>
        <fullName evidence="3">Uncharacterized protein</fullName>
    </submittedName>
</protein>
<dbReference type="EMBL" id="CAJNRF010000353">
    <property type="protein sequence ID" value="CAF1956144.1"/>
    <property type="molecule type" value="Genomic_DNA"/>
</dbReference>
<evidence type="ECO:0000313" key="10">
    <source>
        <dbReference type="Proteomes" id="UP000663834"/>
    </source>
</evidence>
<feature type="region of interest" description="Disordered" evidence="1">
    <location>
        <begin position="122"/>
        <end position="156"/>
    </location>
</feature>